<dbReference type="STRING" id="1346286.SAMN05444362_1066"/>
<protein>
    <recommendedName>
        <fullName evidence="4">Lipoprotein</fullName>
    </recommendedName>
</protein>
<evidence type="ECO:0008006" key="4">
    <source>
        <dbReference type="Google" id="ProtNLM"/>
    </source>
</evidence>
<proteinExistence type="predicted"/>
<organism evidence="2 3">
    <name type="scientific">Dysgonomonas macrotermitis</name>
    <dbReference type="NCBI Taxonomy" id="1346286"/>
    <lineage>
        <taxon>Bacteria</taxon>
        <taxon>Pseudomonadati</taxon>
        <taxon>Bacteroidota</taxon>
        <taxon>Bacteroidia</taxon>
        <taxon>Bacteroidales</taxon>
        <taxon>Dysgonomonadaceae</taxon>
        <taxon>Dysgonomonas</taxon>
    </lineage>
</organism>
<keyword evidence="1" id="KW-0732">Signal</keyword>
<feature type="signal peptide" evidence="1">
    <location>
        <begin position="1"/>
        <end position="20"/>
    </location>
</feature>
<dbReference type="OrthoDB" id="997457at2"/>
<evidence type="ECO:0000313" key="3">
    <source>
        <dbReference type="Proteomes" id="UP000184480"/>
    </source>
</evidence>
<evidence type="ECO:0000313" key="2">
    <source>
        <dbReference type="EMBL" id="SHF39607.1"/>
    </source>
</evidence>
<name>A0A1M5BBB2_9BACT</name>
<feature type="chain" id="PRO_5009909003" description="Lipoprotein" evidence="1">
    <location>
        <begin position="21"/>
        <end position="165"/>
    </location>
</feature>
<dbReference type="Proteomes" id="UP000184480">
    <property type="component" value="Unassembled WGS sequence"/>
</dbReference>
<reference evidence="3" key="1">
    <citation type="submission" date="2016-11" db="EMBL/GenBank/DDBJ databases">
        <authorList>
            <person name="Varghese N."/>
            <person name="Submissions S."/>
        </authorList>
    </citation>
    <scope>NUCLEOTIDE SEQUENCE [LARGE SCALE GENOMIC DNA]</scope>
    <source>
        <strain evidence="3">DSM 27370</strain>
    </source>
</reference>
<evidence type="ECO:0000256" key="1">
    <source>
        <dbReference type="SAM" id="SignalP"/>
    </source>
</evidence>
<dbReference type="AlphaFoldDB" id="A0A1M5BBB2"/>
<dbReference type="PROSITE" id="PS51257">
    <property type="entry name" value="PROKAR_LIPOPROTEIN"/>
    <property type="match status" value="1"/>
</dbReference>
<dbReference type="AntiFam" id="ANF00251">
    <property type="entry name" value="Shadow ORF (opposite moaA)"/>
</dbReference>
<keyword evidence="3" id="KW-1185">Reference proteome</keyword>
<dbReference type="EMBL" id="FQUC01000006">
    <property type="protein sequence ID" value="SHF39607.1"/>
    <property type="molecule type" value="Genomic_DNA"/>
</dbReference>
<dbReference type="RefSeq" id="WP_062183385.1">
    <property type="nucleotide sequence ID" value="NZ_BBXL01000021.1"/>
</dbReference>
<gene>
    <name evidence="2" type="ORF">SAMN05444362_1066</name>
</gene>
<sequence>MKKNLLLSFTLLIVALIVSSCGGVDPVKYNDKLVHYSEVADNRILSLNSKIDAIEDLDEYTTTLKTLGTTTVDSLKSDIEKIKTMELAKGSDEFQASTIAYIESLIAYTTTITDEYAKITDQTTEDEFNNIDKLIDASYDVSMAKLKDMQNAQKAFAKDNNFVLR</sequence>
<accession>A0A1M5BBB2</accession>